<sequence length="431" mass="49546">MSDWGIHDAFTAITQRNQLASPLLRLPAELRNKIYFHIFGGKYISIWFRFNERYELENPVVCRGYISPLDAPGPVTSSRKDPRPAHFEYHENKTIDGILSHTFALLKVCRQINIEACLLPLNLNVFNIPNMQVLDRWIDTLGPKIAAVRTVRMYHRTLKYYKRENDEAMKRLRSFTGLRRLEVWVEHDRVAEKLEVVECKNSQPSSTPLFTLRHTETTKPDMQTHQLTPPRPPAVGTASPLLLLPPELRNEIYGYVFSGRRILVCTHAQPRQEYYADIYSLPSSVPFASSVDLPMISCDNRGNFKKKSHTFALLKVCRQINTEARLLPWDLSAIQFSNTSTVALWLETVGPEVVGKVRSIITFTRNARGTADYTAGYLITRMQEFSALKWVGVKVLEIRDFDENVMQDLVDLKRRMKEVAGDALEVVVHWS</sequence>
<organism evidence="2 3">
    <name type="scientific">Ophiobolus disseminans</name>
    <dbReference type="NCBI Taxonomy" id="1469910"/>
    <lineage>
        <taxon>Eukaryota</taxon>
        <taxon>Fungi</taxon>
        <taxon>Dikarya</taxon>
        <taxon>Ascomycota</taxon>
        <taxon>Pezizomycotina</taxon>
        <taxon>Dothideomycetes</taxon>
        <taxon>Pleosporomycetidae</taxon>
        <taxon>Pleosporales</taxon>
        <taxon>Pleosporineae</taxon>
        <taxon>Phaeosphaeriaceae</taxon>
        <taxon>Ophiobolus</taxon>
    </lineage>
</organism>
<dbReference type="PANTHER" id="PTHR38790">
    <property type="entry name" value="2EXR DOMAIN-CONTAINING PROTEIN-RELATED"/>
    <property type="match status" value="1"/>
</dbReference>
<dbReference type="Proteomes" id="UP000799424">
    <property type="component" value="Unassembled WGS sequence"/>
</dbReference>
<protein>
    <recommendedName>
        <fullName evidence="1">DUF7730 domain-containing protein</fullName>
    </recommendedName>
</protein>
<dbReference type="OrthoDB" id="5413827at2759"/>
<gene>
    <name evidence="2" type="ORF">CC86DRAFT_452454</name>
</gene>
<evidence type="ECO:0000313" key="3">
    <source>
        <dbReference type="Proteomes" id="UP000799424"/>
    </source>
</evidence>
<dbReference type="Pfam" id="PF24864">
    <property type="entry name" value="DUF7730"/>
    <property type="match status" value="1"/>
</dbReference>
<keyword evidence="3" id="KW-1185">Reference proteome</keyword>
<accession>A0A6A7AFB4</accession>
<dbReference type="InterPro" id="IPR056632">
    <property type="entry name" value="DUF7730"/>
</dbReference>
<evidence type="ECO:0000313" key="2">
    <source>
        <dbReference type="EMBL" id="KAF2831389.1"/>
    </source>
</evidence>
<evidence type="ECO:0000259" key="1">
    <source>
        <dbReference type="Pfam" id="PF24864"/>
    </source>
</evidence>
<reference evidence="2" key="1">
    <citation type="journal article" date="2020" name="Stud. Mycol.">
        <title>101 Dothideomycetes genomes: a test case for predicting lifestyles and emergence of pathogens.</title>
        <authorList>
            <person name="Haridas S."/>
            <person name="Albert R."/>
            <person name="Binder M."/>
            <person name="Bloem J."/>
            <person name="Labutti K."/>
            <person name="Salamov A."/>
            <person name="Andreopoulos B."/>
            <person name="Baker S."/>
            <person name="Barry K."/>
            <person name="Bills G."/>
            <person name="Bluhm B."/>
            <person name="Cannon C."/>
            <person name="Castanera R."/>
            <person name="Culley D."/>
            <person name="Daum C."/>
            <person name="Ezra D."/>
            <person name="Gonzalez J."/>
            <person name="Henrissat B."/>
            <person name="Kuo A."/>
            <person name="Liang C."/>
            <person name="Lipzen A."/>
            <person name="Lutzoni F."/>
            <person name="Magnuson J."/>
            <person name="Mondo S."/>
            <person name="Nolan M."/>
            <person name="Ohm R."/>
            <person name="Pangilinan J."/>
            <person name="Park H.-J."/>
            <person name="Ramirez L."/>
            <person name="Alfaro M."/>
            <person name="Sun H."/>
            <person name="Tritt A."/>
            <person name="Yoshinaga Y."/>
            <person name="Zwiers L.-H."/>
            <person name="Turgeon B."/>
            <person name="Goodwin S."/>
            <person name="Spatafora J."/>
            <person name="Crous P."/>
            <person name="Grigoriev I."/>
        </authorList>
    </citation>
    <scope>NUCLEOTIDE SEQUENCE</scope>
    <source>
        <strain evidence="2">CBS 113818</strain>
    </source>
</reference>
<feature type="domain" description="DUF7730" evidence="1">
    <location>
        <begin position="17"/>
        <end position="165"/>
    </location>
</feature>
<name>A0A6A7AFB4_9PLEO</name>
<proteinExistence type="predicted"/>
<dbReference type="PANTHER" id="PTHR38790:SF4">
    <property type="entry name" value="2EXR DOMAIN-CONTAINING PROTEIN"/>
    <property type="match status" value="1"/>
</dbReference>
<dbReference type="EMBL" id="MU006218">
    <property type="protein sequence ID" value="KAF2831389.1"/>
    <property type="molecule type" value="Genomic_DNA"/>
</dbReference>
<dbReference type="AlphaFoldDB" id="A0A6A7AFB4"/>